<dbReference type="GO" id="GO:0017057">
    <property type="term" value="F:6-phosphogluconolactonase activity"/>
    <property type="evidence" value="ECO:0007669"/>
    <property type="project" value="UniProtKB-UniRule"/>
</dbReference>
<feature type="domain" description="Glucosamine/galactosamine-6-phosphate isomerase" evidence="7">
    <location>
        <begin position="10"/>
        <end position="242"/>
    </location>
</feature>
<name>A0A9W8LIZ1_9FUNG</name>
<reference evidence="8" key="1">
    <citation type="submission" date="2022-07" db="EMBL/GenBank/DDBJ databases">
        <title>Phylogenomic reconstructions and comparative analyses of Kickxellomycotina fungi.</title>
        <authorList>
            <person name="Reynolds N.K."/>
            <person name="Stajich J.E."/>
            <person name="Barry K."/>
            <person name="Grigoriev I.V."/>
            <person name="Crous P."/>
            <person name="Smith M.E."/>
        </authorList>
    </citation>
    <scope>NUCLEOTIDE SEQUENCE</scope>
    <source>
        <strain evidence="8">NBRC 105414</strain>
    </source>
</reference>
<evidence type="ECO:0000256" key="6">
    <source>
        <dbReference type="RuleBase" id="RU365095"/>
    </source>
</evidence>
<evidence type="ECO:0000259" key="7">
    <source>
        <dbReference type="Pfam" id="PF01182"/>
    </source>
</evidence>
<evidence type="ECO:0000313" key="9">
    <source>
        <dbReference type="Proteomes" id="UP001140217"/>
    </source>
</evidence>
<proteinExistence type="inferred from homology"/>
<dbReference type="EMBL" id="JANBUL010000073">
    <property type="protein sequence ID" value="KAJ2782418.1"/>
    <property type="molecule type" value="Genomic_DNA"/>
</dbReference>
<gene>
    <name evidence="8" type="ORF">H4R18_002288</name>
</gene>
<keyword evidence="9" id="KW-1185">Reference proteome</keyword>
<comment type="caution">
    <text evidence="8">The sequence shown here is derived from an EMBL/GenBank/DDBJ whole genome shotgun (WGS) entry which is preliminary data.</text>
</comment>
<dbReference type="Gene3D" id="3.40.50.1360">
    <property type="match status" value="1"/>
</dbReference>
<protein>
    <recommendedName>
        <fullName evidence="4 6">6-phosphogluconolactonase</fullName>
        <shortName evidence="6">6PGL</shortName>
        <ecNumber evidence="4 6">3.1.1.31</ecNumber>
    </recommendedName>
</protein>
<dbReference type="AlphaFoldDB" id="A0A9W8LIZ1"/>
<organism evidence="8 9">
    <name type="scientific">Coemansia javaensis</name>
    <dbReference type="NCBI Taxonomy" id="2761396"/>
    <lineage>
        <taxon>Eukaryota</taxon>
        <taxon>Fungi</taxon>
        <taxon>Fungi incertae sedis</taxon>
        <taxon>Zoopagomycota</taxon>
        <taxon>Kickxellomycotina</taxon>
        <taxon>Kickxellomycetes</taxon>
        <taxon>Kickxellales</taxon>
        <taxon>Kickxellaceae</taxon>
        <taxon>Coemansia</taxon>
    </lineage>
</organism>
<evidence type="ECO:0000313" key="8">
    <source>
        <dbReference type="EMBL" id="KAJ2782418.1"/>
    </source>
</evidence>
<evidence type="ECO:0000256" key="4">
    <source>
        <dbReference type="ARBA" id="ARBA00013198"/>
    </source>
</evidence>
<dbReference type="FunFam" id="3.40.50.1360:FF:000005">
    <property type="entry name" value="6-phosphogluconolactonase"/>
    <property type="match status" value="1"/>
</dbReference>
<dbReference type="EC" id="3.1.1.31" evidence="4 6"/>
<comment type="catalytic activity">
    <reaction evidence="1 6">
        <text>6-phospho-D-glucono-1,5-lactone + H2O = 6-phospho-D-gluconate + H(+)</text>
        <dbReference type="Rhea" id="RHEA:12556"/>
        <dbReference type="ChEBI" id="CHEBI:15377"/>
        <dbReference type="ChEBI" id="CHEBI:15378"/>
        <dbReference type="ChEBI" id="CHEBI:57955"/>
        <dbReference type="ChEBI" id="CHEBI:58759"/>
        <dbReference type="EC" id="3.1.1.31"/>
    </reaction>
</comment>
<dbReference type="GO" id="GO:0005975">
    <property type="term" value="P:carbohydrate metabolic process"/>
    <property type="evidence" value="ECO:0007669"/>
    <property type="project" value="UniProtKB-UniRule"/>
</dbReference>
<comment type="similarity">
    <text evidence="3 6">Belongs to the glucosamine/galactosamine-6-phosphate isomerase family. 6-phosphogluconolactonase subfamily.</text>
</comment>
<dbReference type="CDD" id="cd01400">
    <property type="entry name" value="6PGL"/>
    <property type="match status" value="1"/>
</dbReference>
<evidence type="ECO:0000256" key="5">
    <source>
        <dbReference type="ARBA" id="ARBA00022801"/>
    </source>
</evidence>
<keyword evidence="5 6" id="KW-0378">Hydrolase</keyword>
<dbReference type="OrthoDB" id="432544at2759"/>
<dbReference type="SUPFAM" id="SSF100950">
    <property type="entry name" value="NagB/RpiA/CoA transferase-like"/>
    <property type="match status" value="1"/>
</dbReference>
<dbReference type="InterPro" id="IPR006148">
    <property type="entry name" value="Glc/Gal-6P_isomerase"/>
</dbReference>
<dbReference type="Proteomes" id="UP001140217">
    <property type="component" value="Unassembled WGS sequence"/>
</dbReference>
<dbReference type="PANTHER" id="PTHR11054">
    <property type="entry name" value="6-PHOSPHOGLUCONOLACTONASE"/>
    <property type="match status" value="1"/>
</dbReference>
<evidence type="ECO:0000256" key="3">
    <source>
        <dbReference type="ARBA" id="ARBA00010662"/>
    </source>
</evidence>
<dbReference type="InterPro" id="IPR037171">
    <property type="entry name" value="NagB/RpiA_transferase-like"/>
</dbReference>
<sequence length="262" mass="27538">MAKVFALESGEDVSRAVGEFLAQASAEAIARAGRFTVAFSGGSLPAVACRALRTMDGVDFSRWHVFWADERCVPLDDAESNFRLVREELLAPLAAAGRAIPDAQVVRIAAALVADPAAAAADYQRRMQQALGGGGGDSGEGGSAPALDCVLLGIGPDGHTCSLFPGHPLLDERALWVAPIEDSPKPPPRRITLTMPVVNAARRVAFVATGAGKRDTLRRIIDLRDPALPAARVAPADGCLYWFVDRPAAQDLATPTASSFSL</sequence>
<evidence type="ECO:0000256" key="1">
    <source>
        <dbReference type="ARBA" id="ARBA00000832"/>
    </source>
</evidence>
<dbReference type="PANTHER" id="PTHR11054:SF0">
    <property type="entry name" value="6-PHOSPHOGLUCONOLACTONASE"/>
    <property type="match status" value="1"/>
</dbReference>
<dbReference type="GO" id="GO:0006098">
    <property type="term" value="P:pentose-phosphate shunt"/>
    <property type="evidence" value="ECO:0007669"/>
    <property type="project" value="InterPro"/>
</dbReference>
<accession>A0A9W8LIZ1</accession>
<dbReference type="InterPro" id="IPR005900">
    <property type="entry name" value="6-phosphogluconolactonase_DevB"/>
</dbReference>
<dbReference type="NCBIfam" id="TIGR01198">
    <property type="entry name" value="pgl"/>
    <property type="match status" value="1"/>
</dbReference>
<comment type="pathway">
    <text evidence="2 6">Carbohydrate degradation; pentose phosphate pathway; D-ribulose 5-phosphate from D-glucose 6-phosphate (oxidative stage): step 2/3.</text>
</comment>
<dbReference type="InterPro" id="IPR039104">
    <property type="entry name" value="6PGL"/>
</dbReference>
<dbReference type="Pfam" id="PF01182">
    <property type="entry name" value="Glucosamine_iso"/>
    <property type="match status" value="1"/>
</dbReference>
<comment type="function">
    <text evidence="6">Hydrolysis of 6-phosphogluconolactone to 6-phosphogluconate.</text>
</comment>
<evidence type="ECO:0000256" key="2">
    <source>
        <dbReference type="ARBA" id="ARBA00004961"/>
    </source>
</evidence>